<dbReference type="EMBL" id="JARK01001420">
    <property type="protein sequence ID" value="EYC05013.1"/>
    <property type="molecule type" value="Genomic_DNA"/>
</dbReference>
<reference evidence="2" key="1">
    <citation type="journal article" date="2015" name="Nat. Genet.">
        <title>The genome and transcriptome of the zoonotic hookworm Ancylostoma ceylanicum identify infection-specific gene families.</title>
        <authorList>
            <person name="Schwarz E.M."/>
            <person name="Hu Y."/>
            <person name="Antoshechkin I."/>
            <person name="Miller M.M."/>
            <person name="Sternberg P.W."/>
            <person name="Aroian R.V."/>
        </authorList>
    </citation>
    <scope>NUCLEOTIDE SEQUENCE</scope>
    <source>
        <strain evidence="2">HY135</strain>
    </source>
</reference>
<organism evidence="1 2">
    <name type="scientific">Ancylostoma ceylanicum</name>
    <dbReference type="NCBI Taxonomy" id="53326"/>
    <lineage>
        <taxon>Eukaryota</taxon>
        <taxon>Metazoa</taxon>
        <taxon>Ecdysozoa</taxon>
        <taxon>Nematoda</taxon>
        <taxon>Chromadorea</taxon>
        <taxon>Rhabditida</taxon>
        <taxon>Rhabditina</taxon>
        <taxon>Rhabditomorpha</taxon>
        <taxon>Strongyloidea</taxon>
        <taxon>Ancylostomatidae</taxon>
        <taxon>Ancylostomatinae</taxon>
        <taxon>Ancylostoma</taxon>
    </lineage>
</organism>
<keyword evidence="2" id="KW-1185">Reference proteome</keyword>
<protein>
    <submittedName>
        <fullName evidence="1">Uncharacterized protein</fullName>
    </submittedName>
</protein>
<evidence type="ECO:0000313" key="2">
    <source>
        <dbReference type="Proteomes" id="UP000024635"/>
    </source>
</evidence>
<accession>A0A016TRI4</accession>
<evidence type="ECO:0000313" key="1">
    <source>
        <dbReference type="EMBL" id="EYC05013.1"/>
    </source>
</evidence>
<dbReference type="Proteomes" id="UP000024635">
    <property type="component" value="Unassembled WGS sequence"/>
</dbReference>
<dbReference type="AlphaFoldDB" id="A0A016TRI4"/>
<gene>
    <name evidence="1" type="primary">Acey_s0084.g1729</name>
    <name evidence="1" type="ORF">Y032_0084g1729</name>
</gene>
<proteinExistence type="predicted"/>
<sequence>MLKLSPVQFNTEGLLTQVWEHANLRLLMAEEGAYDPRTGQKGPKWGEFSKFGNFCCFGFEFLWSSTAEELWSRLSSPNFSTLGSKIQIVKYMSSFSLFLFIEEPMK</sequence>
<name>A0A016TRI4_9BILA</name>
<comment type="caution">
    <text evidence="1">The sequence shown here is derived from an EMBL/GenBank/DDBJ whole genome shotgun (WGS) entry which is preliminary data.</text>
</comment>